<protein>
    <submittedName>
        <fullName evidence="1">Uncharacterized protein</fullName>
    </submittedName>
</protein>
<organism evidence="1 2">
    <name type="scientific">Colletotrichum higginsianum (strain IMI 349063)</name>
    <name type="common">Crucifer anthracnose fungus</name>
    <dbReference type="NCBI Taxonomy" id="759273"/>
    <lineage>
        <taxon>Eukaryota</taxon>
        <taxon>Fungi</taxon>
        <taxon>Dikarya</taxon>
        <taxon>Ascomycota</taxon>
        <taxon>Pezizomycotina</taxon>
        <taxon>Sordariomycetes</taxon>
        <taxon>Hypocreomycetidae</taxon>
        <taxon>Glomerellales</taxon>
        <taxon>Glomerellaceae</taxon>
        <taxon>Colletotrichum</taxon>
        <taxon>Colletotrichum destructivum species complex</taxon>
    </lineage>
</organism>
<accession>H1UZY8</accession>
<gene>
    <name evidence="1" type="ORF">CH063_05707</name>
</gene>
<reference evidence="2" key="1">
    <citation type="journal article" date="2012" name="Nat. Genet.">
        <title>Lifestyle transitions in plant pathogenic Colletotrichum fungi deciphered by genome and transcriptome analyses.</title>
        <authorList>
            <person name="O'Connell R.J."/>
            <person name="Thon M.R."/>
            <person name="Hacquard S."/>
            <person name="Amyotte S.G."/>
            <person name="Kleemann J."/>
            <person name="Torres M.F."/>
            <person name="Damm U."/>
            <person name="Buiate E.A."/>
            <person name="Epstein L."/>
            <person name="Alkan N."/>
            <person name="Altmueller J."/>
            <person name="Alvarado-Balderrama L."/>
            <person name="Bauser C.A."/>
            <person name="Becker C."/>
            <person name="Birren B.W."/>
            <person name="Chen Z."/>
            <person name="Choi J."/>
            <person name="Crouch J.A."/>
            <person name="Duvick J.P."/>
            <person name="Farman M.A."/>
            <person name="Gan P."/>
            <person name="Heiman D."/>
            <person name="Henrissat B."/>
            <person name="Howard R.J."/>
            <person name="Kabbage M."/>
            <person name="Koch C."/>
            <person name="Kracher B."/>
            <person name="Kubo Y."/>
            <person name="Law A.D."/>
            <person name="Lebrun M.-H."/>
            <person name="Lee Y.-H."/>
            <person name="Miyara I."/>
            <person name="Moore N."/>
            <person name="Neumann U."/>
            <person name="Nordstroem K."/>
            <person name="Panaccione D.G."/>
            <person name="Panstruga R."/>
            <person name="Place M."/>
            <person name="Proctor R.H."/>
            <person name="Prusky D."/>
            <person name="Rech G."/>
            <person name="Reinhardt R."/>
            <person name="Rollins J.A."/>
            <person name="Rounsley S."/>
            <person name="Schardl C.L."/>
            <person name="Schwartz D.C."/>
            <person name="Shenoy N."/>
            <person name="Shirasu K."/>
            <person name="Sikhakolli U.R."/>
            <person name="Stueber K."/>
            <person name="Sukno S.A."/>
            <person name="Sweigard J.A."/>
            <person name="Takano Y."/>
            <person name="Takahara H."/>
            <person name="Trail F."/>
            <person name="van der Does H.C."/>
            <person name="Voll L.M."/>
            <person name="Will I."/>
            <person name="Young S."/>
            <person name="Zeng Q."/>
            <person name="Zhang J."/>
            <person name="Zhou S."/>
            <person name="Dickman M.B."/>
            <person name="Schulze-Lefert P."/>
            <person name="Ver Loren van Themaat E."/>
            <person name="Ma L.-J."/>
            <person name="Vaillancourt L.J."/>
        </authorList>
    </citation>
    <scope>NUCLEOTIDE SEQUENCE [LARGE SCALE GENOMIC DNA]</scope>
    <source>
        <strain evidence="2">IMI 349063</strain>
    </source>
</reference>
<dbReference type="Proteomes" id="UP000007174">
    <property type="component" value="Unassembled WGS sequence"/>
</dbReference>
<dbReference type="HOGENOM" id="CLU_1503334_0_0_1"/>
<evidence type="ECO:0000313" key="2">
    <source>
        <dbReference type="Proteomes" id="UP000007174"/>
    </source>
</evidence>
<name>H1UZY8_COLHI</name>
<evidence type="ECO:0000313" key="1">
    <source>
        <dbReference type="EMBL" id="CCF33539.1"/>
    </source>
</evidence>
<sequence>MSPQFSRSTSMVEYERGEFSFLSPFGIEPIIHPHPSIFSPPPTVRPAYSVCLRLTAARGIIHSLLVSNGRPNPLTQLINPISAIRPPSTQPLGAGFLAVCLSVSPPGRLVERLALVVESRHGHPKHSPSRSPILSPSSSAGPARLTMYGPWLQTDTLLPSSSACPQADICFVSAASYSR</sequence>
<dbReference type="AlphaFoldDB" id="H1UZY8"/>
<proteinExistence type="predicted"/>
<dbReference type="EMBL" id="CACQ02000799">
    <property type="protein sequence ID" value="CCF33539.1"/>
    <property type="molecule type" value="Genomic_DNA"/>
</dbReference>